<dbReference type="AlphaFoldDB" id="A0A6P8IG65"/>
<feature type="transmembrane region" description="Helical" evidence="1">
    <location>
        <begin position="12"/>
        <end position="31"/>
    </location>
</feature>
<protein>
    <submittedName>
        <fullName evidence="3">Uncharacterized protein LOC116300915</fullName>
    </submittedName>
</protein>
<proteinExistence type="predicted"/>
<dbReference type="RefSeq" id="XP_031565745.1">
    <property type="nucleotide sequence ID" value="XM_031709885.1"/>
</dbReference>
<keyword evidence="1" id="KW-0472">Membrane</keyword>
<name>A0A6P8IG65_ACTTE</name>
<keyword evidence="2" id="KW-1185">Reference proteome</keyword>
<dbReference type="GeneID" id="116300915"/>
<dbReference type="OrthoDB" id="5954308at2759"/>
<dbReference type="PANTHER" id="PTHR36535:SF1">
    <property type="entry name" value="DUF1772 DOMAIN-CONTAINING PROTEIN"/>
    <property type="match status" value="1"/>
</dbReference>
<evidence type="ECO:0000256" key="1">
    <source>
        <dbReference type="SAM" id="Phobius"/>
    </source>
</evidence>
<dbReference type="KEGG" id="aten:116300915"/>
<sequence>MGFKTTIFRSLTRTATVSAGLFAGGTLYITLVEHPARRKLATSQMYLEWKESLVSAKPMPLLVLISSLSGIGAYLLKPKAKGIPWIFAGGAIAVILPYTALVMWPFAIGPIYDKQRAERKGDEYVRRYLEKWNSLNTFRTVLSLAVFGFCVYNIRK</sequence>
<organism evidence="2 3">
    <name type="scientific">Actinia tenebrosa</name>
    <name type="common">Australian red waratah sea anemone</name>
    <dbReference type="NCBI Taxonomy" id="6105"/>
    <lineage>
        <taxon>Eukaryota</taxon>
        <taxon>Metazoa</taxon>
        <taxon>Cnidaria</taxon>
        <taxon>Anthozoa</taxon>
        <taxon>Hexacorallia</taxon>
        <taxon>Actiniaria</taxon>
        <taxon>Actiniidae</taxon>
        <taxon>Actinia</taxon>
    </lineage>
</organism>
<evidence type="ECO:0000313" key="2">
    <source>
        <dbReference type="Proteomes" id="UP000515163"/>
    </source>
</evidence>
<accession>A0A6P8IG65</accession>
<dbReference type="PANTHER" id="PTHR36535">
    <property type="entry name" value="YALI0E30327P"/>
    <property type="match status" value="1"/>
</dbReference>
<dbReference type="InterPro" id="IPR013901">
    <property type="entry name" value="Anthrone_oxy"/>
</dbReference>
<feature type="transmembrane region" description="Helical" evidence="1">
    <location>
        <begin position="137"/>
        <end position="154"/>
    </location>
</feature>
<dbReference type="Proteomes" id="UP000515163">
    <property type="component" value="Unplaced"/>
</dbReference>
<dbReference type="Pfam" id="PF08592">
    <property type="entry name" value="Anthrone_oxy"/>
    <property type="match status" value="1"/>
</dbReference>
<keyword evidence="1" id="KW-0812">Transmembrane</keyword>
<evidence type="ECO:0000313" key="3">
    <source>
        <dbReference type="RefSeq" id="XP_031565745.1"/>
    </source>
</evidence>
<feature type="transmembrane region" description="Helical" evidence="1">
    <location>
        <begin position="83"/>
        <end position="107"/>
    </location>
</feature>
<feature type="transmembrane region" description="Helical" evidence="1">
    <location>
        <begin position="59"/>
        <end position="76"/>
    </location>
</feature>
<dbReference type="InParanoid" id="A0A6P8IG65"/>
<keyword evidence="1" id="KW-1133">Transmembrane helix</keyword>
<reference evidence="3" key="1">
    <citation type="submission" date="2025-08" db="UniProtKB">
        <authorList>
            <consortium name="RefSeq"/>
        </authorList>
    </citation>
    <scope>IDENTIFICATION</scope>
    <source>
        <tissue evidence="3">Tentacle</tissue>
    </source>
</reference>
<gene>
    <name evidence="3" type="primary">LOC116300915</name>
</gene>